<dbReference type="Proteomes" id="UP000609064">
    <property type="component" value="Unassembled WGS sequence"/>
</dbReference>
<dbReference type="PROSITE" id="PS00893">
    <property type="entry name" value="NUDIX_BOX"/>
    <property type="match status" value="1"/>
</dbReference>
<organism evidence="3 4">
    <name type="scientific">Emticicia aquatilis</name>
    <dbReference type="NCBI Taxonomy" id="1537369"/>
    <lineage>
        <taxon>Bacteria</taxon>
        <taxon>Pseudomonadati</taxon>
        <taxon>Bacteroidota</taxon>
        <taxon>Cytophagia</taxon>
        <taxon>Cytophagales</taxon>
        <taxon>Leadbetterellaceae</taxon>
        <taxon>Emticicia</taxon>
    </lineage>
</organism>
<reference evidence="3" key="1">
    <citation type="journal article" date="2014" name="Int. J. Syst. Evol. Microbiol.">
        <title>Complete genome sequence of Corynebacterium casei LMG S-19264T (=DSM 44701T), isolated from a smear-ripened cheese.</title>
        <authorList>
            <consortium name="US DOE Joint Genome Institute (JGI-PGF)"/>
            <person name="Walter F."/>
            <person name="Albersmeier A."/>
            <person name="Kalinowski J."/>
            <person name="Ruckert C."/>
        </authorList>
    </citation>
    <scope>NUCLEOTIDE SEQUENCE</scope>
    <source>
        <strain evidence="3">CGMCC 1.15958</strain>
    </source>
</reference>
<reference evidence="3" key="2">
    <citation type="submission" date="2020-09" db="EMBL/GenBank/DDBJ databases">
        <authorList>
            <person name="Sun Q."/>
            <person name="Zhou Y."/>
        </authorList>
    </citation>
    <scope>NUCLEOTIDE SEQUENCE</scope>
    <source>
        <strain evidence="3">CGMCC 1.15958</strain>
    </source>
</reference>
<evidence type="ECO:0000313" key="4">
    <source>
        <dbReference type="Proteomes" id="UP000609064"/>
    </source>
</evidence>
<dbReference type="EMBL" id="BMKK01000013">
    <property type="protein sequence ID" value="GGD78099.1"/>
    <property type="molecule type" value="Genomic_DNA"/>
</dbReference>
<gene>
    <name evidence="3" type="ORF">GCM10011514_47600</name>
</gene>
<dbReference type="InterPro" id="IPR015797">
    <property type="entry name" value="NUDIX_hydrolase-like_dom_sf"/>
</dbReference>
<accession>A0A916Z5S0</accession>
<proteinExistence type="predicted"/>
<dbReference type="InterPro" id="IPR000086">
    <property type="entry name" value="NUDIX_hydrolase_dom"/>
</dbReference>
<keyword evidence="1" id="KW-0378">Hydrolase</keyword>
<evidence type="ECO:0000313" key="3">
    <source>
        <dbReference type="EMBL" id="GGD78099.1"/>
    </source>
</evidence>
<dbReference type="SUPFAM" id="SSF55811">
    <property type="entry name" value="Nudix"/>
    <property type="match status" value="1"/>
</dbReference>
<feature type="domain" description="Nudix hydrolase" evidence="2">
    <location>
        <begin position="2"/>
        <end position="133"/>
    </location>
</feature>
<dbReference type="RefSeq" id="WP_229250865.1">
    <property type="nucleotide sequence ID" value="NZ_BMKK01000013.1"/>
</dbReference>
<dbReference type="GO" id="GO:0016787">
    <property type="term" value="F:hydrolase activity"/>
    <property type="evidence" value="ECO:0007669"/>
    <property type="project" value="UniProtKB-KW"/>
</dbReference>
<dbReference type="AlphaFoldDB" id="A0A916Z5S0"/>
<dbReference type="Gene3D" id="3.90.79.10">
    <property type="entry name" value="Nucleoside Triphosphate Pyrophosphohydrolase"/>
    <property type="match status" value="1"/>
</dbReference>
<dbReference type="InterPro" id="IPR020084">
    <property type="entry name" value="NUDIX_hydrolase_CS"/>
</dbReference>
<dbReference type="PANTHER" id="PTHR43736:SF1">
    <property type="entry name" value="DIHYDRONEOPTERIN TRIPHOSPHATE DIPHOSPHATASE"/>
    <property type="match status" value="1"/>
</dbReference>
<dbReference type="PROSITE" id="PS51462">
    <property type="entry name" value="NUDIX"/>
    <property type="match status" value="1"/>
</dbReference>
<keyword evidence="4" id="KW-1185">Reference proteome</keyword>
<protein>
    <submittedName>
        <fullName evidence="3">DNA mismatch repair protein MutT</fullName>
    </submittedName>
</protein>
<comment type="caution">
    <text evidence="3">The sequence shown here is derived from an EMBL/GenBank/DDBJ whole genome shotgun (WGS) entry which is preliminary data.</text>
</comment>
<dbReference type="Pfam" id="PF00293">
    <property type="entry name" value="NUDIX"/>
    <property type="match status" value="1"/>
</dbReference>
<sequence length="135" mass="15590">MTHLPEIDKIAYIRVEKGKILSTRSKGKTKFYIPGGKREDNETDEETLIREIREELNVSIISATINYFGTFKAQADSHKVGVIVKMTCYTAEYEGNLEPCNEIEEMKWLSYSDRNEVSEVDRLIFDFLKETGELV</sequence>
<name>A0A916Z5S0_9BACT</name>
<evidence type="ECO:0000259" key="2">
    <source>
        <dbReference type="PROSITE" id="PS51462"/>
    </source>
</evidence>
<dbReference type="PANTHER" id="PTHR43736">
    <property type="entry name" value="ADP-RIBOSE PYROPHOSPHATASE"/>
    <property type="match status" value="1"/>
</dbReference>
<dbReference type="CDD" id="cd04690">
    <property type="entry name" value="NUDIX_Hydrolase"/>
    <property type="match status" value="1"/>
</dbReference>
<evidence type="ECO:0000256" key="1">
    <source>
        <dbReference type="ARBA" id="ARBA00022801"/>
    </source>
</evidence>